<dbReference type="Proteomes" id="UP000323946">
    <property type="component" value="Unassembled WGS sequence"/>
</dbReference>
<comment type="caution">
    <text evidence="2">The sequence shown here is derived from an EMBL/GenBank/DDBJ whole genome shotgun (WGS) entry which is preliminary data.</text>
</comment>
<feature type="domain" description="DUF4440" evidence="1">
    <location>
        <begin position="4"/>
        <end position="110"/>
    </location>
</feature>
<name>A0A5M7C9F9_SACHI</name>
<reference evidence="2 3" key="1">
    <citation type="submission" date="2019-09" db="EMBL/GenBank/DDBJ databases">
        <title>Draft genome sequence of the thermophilic Saccharopolyspora hirsuta VKM Ac-666T.</title>
        <authorList>
            <person name="Lobastova T.G."/>
            <person name="Fokina V."/>
            <person name="Bragin E.Y."/>
            <person name="Shtratnikova V.Y."/>
            <person name="Starodumova I.P."/>
            <person name="Tarlachkov S.V."/>
            <person name="Donova M.V."/>
        </authorList>
    </citation>
    <scope>NUCLEOTIDE SEQUENCE [LARGE SCALE GENOMIC DNA]</scope>
    <source>
        <strain evidence="2 3">VKM Ac-666</strain>
    </source>
</reference>
<dbReference type="InterPro" id="IPR027843">
    <property type="entry name" value="DUF4440"/>
</dbReference>
<dbReference type="AlphaFoldDB" id="A0A5M7C9F9"/>
<gene>
    <name evidence="2" type="ORF">F1721_09070</name>
</gene>
<evidence type="ECO:0000313" key="3">
    <source>
        <dbReference type="Proteomes" id="UP000323946"/>
    </source>
</evidence>
<dbReference type="Pfam" id="PF14534">
    <property type="entry name" value="DUF4440"/>
    <property type="match status" value="1"/>
</dbReference>
<sequence length="120" mass="13133">MFAELQRRYTDAFNAGDVDALLANYIDAGATVVERGVALSKTGDLRAALGEYFAAAEPQVEFEILHTYLAGDVAMIVTAWSIEELGPDGTRTTQRGRATDVLVREDGEWKFAIDNRFGSN</sequence>
<dbReference type="Gene3D" id="3.10.450.50">
    <property type="match status" value="1"/>
</dbReference>
<keyword evidence="3" id="KW-1185">Reference proteome</keyword>
<proteinExistence type="predicted"/>
<accession>A0A5M7C9F9</accession>
<organism evidence="2 3">
    <name type="scientific">Saccharopolyspora hirsuta</name>
    <dbReference type="NCBI Taxonomy" id="1837"/>
    <lineage>
        <taxon>Bacteria</taxon>
        <taxon>Bacillati</taxon>
        <taxon>Actinomycetota</taxon>
        <taxon>Actinomycetes</taxon>
        <taxon>Pseudonocardiales</taxon>
        <taxon>Pseudonocardiaceae</taxon>
        <taxon>Saccharopolyspora</taxon>
    </lineage>
</organism>
<dbReference type="EMBL" id="VWPH01000004">
    <property type="protein sequence ID" value="KAA5834955.1"/>
    <property type="molecule type" value="Genomic_DNA"/>
</dbReference>
<dbReference type="SUPFAM" id="SSF54427">
    <property type="entry name" value="NTF2-like"/>
    <property type="match status" value="1"/>
</dbReference>
<dbReference type="SMR" id="A0A5M7C9F9"/>
<dbReference type="InterPro" id="IPR032710">
    <property type="entry name" value="NTF2-like_dom_sf"/>
</dbReference>
<protein>
    <submittedName>
        <fullName evidence="2">Nuclear transport factor 2 family protein</fullName>
    </submittedName>
</protein>
<dbReference type="OrthoDB" id="7375616at2"/>
<evidence type="ECO:0000313" key="2">
    <source>
        <dbReference type="EMBL" id="KAA5834955.1"/>
    </source>
</evidence>
<dbReference type="RefSeq" id="WP_150066151.1">
    <property type="nucleotide sequence ID" value="NZ_VWPH01000004.1"/>
</dbReference>
<evidence type="ECO:0000259" key="1">
    <source>
        <dbReference type="Pfam" id="PF14534"/>
    </source>
</evidence>
<dbReference type="CDD" id="cd00531">
    <property type="entry name" value="NTF2_like"/>
    <property type="match status" value="1"/>
</dbReference>